<dbReference type="GO" id="GO:0016020">
    <property type="term" value="C:membrane"/>
    <property type="evidence" value="ECO:0007669"/>
    <property type="project" value="UniProtKB-SubCell"/>
</dbReference>
<sequence length="317" mass="35349">MFSWVDILVLVIIAIYTIDGYRRGFLKTALDVVGIVLSFLIALKFYDIISSILVTQGTNTDLAKPLGFFLLWTITQIVFYFLAMLIFHYIPDYINGRKTNLYFGILAGMIKGTAIVSVFLMIVMIFPVSNNIKSQFSDSVIGGPLIKITADVENRMENILGRLNNTLTFYGVSPEHDGITKLSFQTNQISIDEASENQMLILINNERTKAGLAPLKMDILIRNVARTHSMDMLRNGYFSHDDLSGKTPLERMNDANVIFNGGGENLALAPTMNLAQIGLMNSESHRENILDPQFTRIGIGVIDAGKYGKMITQNFAD</sequence>
<feature type="transmembrane region" description="Helical" evidence="5">
    <location>
        <begin position="28"/>
        <end position="46"/>
    </location>
</feature>
<evidence type="ECO:0000313" key="8">
    <source>
        <dbReference type="Proteomes" id="UP000034498"/>
    </source>
</evidence>
<keyword evidence="2 5" id="KW-0812">Transmembrane</keyword>
<proteinExistence type="predicted"/>
<feature type="transmembrane region" description="Helical" evidence="5">
    <location>
        <begin position="66"/>
        <end position="89"/>
    </location>
</feature>
<dbReference type="PANTHER" id="PTHR31157">
    <property type="entry name" value="SCP DOMAIN-CONTAINING PROTEIN"/>
    <property type="match status" value="1"/>
</dbReference>
<dbReference type="SUPFAM" id="SSF55797">
    <property type="entry name" value="PR-1-like"/>
    <property type="match status" value="1"/>
</dbReference>
<feature type="transmembrane region" description="Helical" evidence="5">
    <location>
        <begin position="6"/>
        <end position="21"/>
    </location>
</feature>
<dbReference type="InterPro" id="IPR014044">
    <property type="entry name" value="CAP_dom"/>
</dbReference>
<protein>
    <recommendedName>
        <fullName evidence="6">SCP domain-containing protein</fullName>
    </recommendedName>
</protein>
<dbReference type="CDD" id="cd05379">
    <property type="entry name" value="CAP_bacterial"/>
    <property type="match status" value="1"/>
</dbReference>
<dbReference type="GO" id="GO:0009403">
    <property type="term" value="P:toxin biosynthetic process"/>
    <property type="evidence" value="ECO:0007669"/>
    <property type="project" value="InterPro"/>
</dbReference>
<evidence type="ECO:0000313" key="7">
    <source>
        <dbReference type="EMBL" id="KKQ73559.1"/>
    </source>
</evidence>
<keyword evidence="4 5" id="KW-0472">Membrane</keyword>
<dbReference type="Proteomes" id="UP000034498">
    <property type="component" value="Unassembled WGS sequence"/>
</dbReference>
<feature type="domain" description="SCP" evidence="6">
    <location>
        <begin position="202"/>
        <end position="315"/>
    </location>
</feature>
<dbReference type="STRING" id="1618336.US94_C0033G0002"/>
<dbReference type="EMBL" id="LBUX01000033">
    <property type="protein sequence ID" value="KKQ73559.1"/>
    <property type="molecule type" value="Genomic_DNA"/>
</dbReference>
<gene>
    <name evidence="7" type="ORF">US94_C0033G0002</name>
</gene>
<comment type="caution">
    <text evidence="7">The sequence shown here is derived from an EMBL/GenBank/DDBJ whole genome shotgun (WGS) entry which is preliminary data.</text>
</comment>
<evidence type="ECO:0000259" key="6">
    <source>
        <dbReference type="Pfam" id="PF00188"/>
    </source>
</evidence>
<dbReference type="Pfam" id="PF00188">
    <property type="entry name" value="CAP"/>
    <property type="match status" value="1"/>
</dbReference>
<dbReference type="PANTHER" id="PTHR31157:SF1">
    <property type="entry name" value="SCP DOMAIN-CONTAINING PROTEIN"/>
    <property type="match status" value="1"/>
</dbReference>
<evidence type="ECO:0000256" key="4">
    <source>
        <dbReference type="ARBA" id="ARBA00023136"/>
    </source>
</evidence>
<keyword evidence="3 5" id="KW-1133">Transmembrane helix</keyword>
<evidence type="ECO:0000256" key="1">
    <source>
        <dbReference type="ARBA" id="ARBA00004141"/>
    </source>
</evidence>
<dbReference type="Gene3D" id="3.40.33.10">
    <property type="entry name" value="CAP"/>
    <property type="match status" value="1"/>
</dbReference>
<name>A0A0G0MII0_9BACT</name>
<dbReference type="Pfam" id="PF02674">
    <property type="entry name" value="Colicin_V"/>
    <property type="match status" value="1"/>
</dbReference>
<evidence type="ECO:0000256" key="2">
    <source>
        <dbReference type="ARBA" id="ARBA00022692"/>
    </source>
</evidence>
<dbReference type="InterPro" id="IPR003825">
    <property type="entry name" value="Colicin-V_CvpA"/>
</dbReference>
<dbReference type="InterPro" id="IPR035940">
    <property type="entry name" value="CAP_sf"/>
</dbReference>
<reference evidence="7 8" key="1">
    <citation type="journal article" date="2015" name="Nature">
        <title>rRNA introns, odd ribosomes, and small enigmatic genomes across a large radiation of phyla.</title>
        <authorList>
            <person name="Brown C.T."/>
            <person name="Hug L.A."/>
            <person name="Thomas B.C."/>
            <person name="Sharon I."/>
            <person name="Castelle C.J."/>
            <person name="Singh A."/>
            <person name="Wilkins M.J."/>
            <person name="Williams K.H."/>
            <person name="Banfield J.F."/>
        </authorList>
    </citation>
    <scope>NUCLEOTIDE SEQUENCE [LARGE SCALE GENOMIC DNA]</scope>
</reference>
<evidence type="ECO:0000256" key="5">
    <source>
        <dbReference type="SAM" id="Phobius"/>
    </source>
</evidence>
<evidence type="ECO:0000256" key="3">
    <source>
        <dbReference type="ARBA" id="ARBA00022989"/>
    </source>
</evidence>
<comment type="subcellular location">
    <subcellularLocation>
        <location evidence="1">Membrane</location>
        <topology evidence="1">Multi-pass membrane protein</topology>
    </subcellularLocation>
</comment>
<accession>A0A0G0MII0</accession>
<organism evidence="7 8">
    <name type="scientific">Berkelbacteria bacterium GW2011_GWB1_38_5</name>
    <dbReference type="NCBI Taxonomy" id="1618336"/>
    <lineage>
        <taxon>Bacteria</taxon>
        <taxon>Candidatus Berkelbacteria</taxon>
    </lineage>
</organism>
<feature type="transmembrane region" description="Helical" evidence="5">
    <location>
        <begin position="101"/>
        <end position="126"/>
    </location>
</feature>
<dbReference type="AlphaFoldDB" id="A0A0G0MII0"/>